<gene>
    <name evidence="1" type="ORF">BDR25DRAFT_358039</name>
</gene>
<evidence type="ECO:0000313" key="1">
    <source>
        <dbReference type="EMBL" id="KAF2467770.1"/>
    </source>
</evidence>
<dbReference type="EMBL" id="MU003518">
    <property type="protein sequence ID" value="KAF2467770.1"/>
    <property type="molecule type" value="Genomic_DNA"/>
</dbReference>
<proteinExistence type="predicted"/>
<reference evidence="1" key="1">
    <citation type="journal article" date="2020" name="Stud. Mycol.">
        <title>101 Dothideomycetes genomes: a test case for predicting lifestyles and emergence of pathogens.</title>
        <authorList>
            <person name="Haridas S."/>
            <person name="Albert R."/>
            <person name="Binder M."/>
            <person name="Bloem J."/>
            <person name="Labutti K."/>
            <person name="Salamov A."/>
            <person name="Andreopoulos B."/>
            <person name="Baker S."/>
            <person name="Barry K."/>
            <person name="Bills G."/>
            <person name="Bluhm B."/>
            <person name="Cannon C."/>
            <person name="Castanera R."/>
            <person name="Culley D."/>
            <person name="Daum C."/>
            <person name="Ezra D."/>
            <person name="Gonzalez J."/>
            <person name="Henrissat B."/>
            <person name="Kuo A."/>
            <person name="Liang C."/>
            <person name="Lipzen A."/>
            <person name="Lutzoni F."/>
            <person name="Magnuson J."/>
            <person name="Mondo S."/>
            <person name="Nolan M."/>
            <person name="Ohm R."/>
            <person name="Pangilinan J."/>
            <person name="Park H.-J."/>
            <person name="Ramirez L."/>
            <person name="Alfaro M."/>
            <person name="Sun H."/>
            <person name="Tritt A."/>
            <person name="Yoshinaga Y."/>
            <person name="Zwiers L.-H."/>
            <person name="Turgeon B."/>
            <person name="Goodwin S."/>
            <person name="Spatafora J."/>
            <person name="Crous P."/>
            <person name="Grigoriev I."/>
        </authorList>
    </citation>
    <scope>NUCLEOTIDE SEQUENCE</scope>
    <source>
        <strain evidence="1">ATCC 200398</strain>
    </source>
</reference>
<evidence type="ECO:0000313" key="2">
    <source>
        <dbReference type="Proteomes" id="UP000799755"/>
    </source>
</evidence>
<dbReference type="Proteomes" id="UP000799755">
    <property type="component" value="Unassembled WGS sequence"/>
</dbReference>
<accession>A0ACB6QML9</accession>
<comment type="caution">
    <text evidence="1">The sequence shown here is derived from an EMBL/GenBank/DDBJ whole genome shotgun (WGS) entry which is preliminary data.</text>
</comment>
<keyword evidence="2" id="KW-1185">Reference proteome</keyword>
<sequence>MYNRVRAKAAGWWKASECASTIYLRYRYGRLLARSVVAIRSDWVSGFGVGTLGASDSKNRLEGTLSGDHSLARSRRRDIFRTTIVRFNTPFMIISDILATLFSMLNRLSTE</sequence>
<protein>
    <submittedName>
        <fullName evidence="1">Uncharacterized protein</fullName>
    </submittedName>
</protein>
<name>A0ACB6QML9_9PLEO</name>
<organism evidence="1 2">
    <name type="scientific">Lindgomyces ingoldianus</name>
    <dbReference type="NCBI Taxonomy" id="673940"/>
    <lineage>
        <taxon>Eukaryota</taxon>
        <taxon>Fungi</taxon>
        <taxon>Dikarya</taxon>
        <taxon>Ascomycota</taxon>
        <taxon>Pezizomycotina</taxon>
        <taxon>Dothideomycetes</taxon>
        <taxon>Pleosporomycetidae</taxon>
        <taxon>Pleosporales</taxon>
        <taxon>Lindgomycetaceae</taxon>
        <taxon>Lindgomyces</taxon>
    </lineage>
</organism>